<accession>A0A9D9NK92</accession>
<comment type="caution">
    <text evidence="1">The sequence shown here is derived from an EMBL/GenBank/DDBJ whole genome shotgun (WGS) entry which is preliminary data.</text>
</comment>
<dbReference type="Gene3D" id="3.40.30.10">
    <property type="entry name" value="Glutaredoxin"/>
    <property type="match status" value="1"/>
</dbReference>
<feature type="non-terminal residue" evidence="1">
    <location>
        <position position="1"/>
    </location>
</feature>
<proteinExistence type="predicted"/>
<name>A0A9D9NK92_9BACT</name>
<reference evidence="1" key="2">
    <citation type="journal article" date="2021" name="PeerJ">
        <title>Extensive microbial diversity within the chicken gut microbiome revealed by metagenomics and culture.</title>
        <authorList>
            <person name="Gilroy R."/>
            <person name="Ravi A."/>
            <person name="Getino M."/>
            <person name="Pursley I."/>
            <person name="Horton D.L."/>
            <person name="Alikhan N.F."/>
            <person name="Baker D."/>
            <person name="Gharbi K."/>
            <person name="Hall N."/>
            <person name="Watson M."/>
            <person name="Adriaenssens E.M."/>
            <person name="Foster-Nyarko E."/>
            <person name="Jarju S."/>
            <person name="Secka A."/>
            <person name="Antonio M."/>
            <person name="Oren A."/>
            <person name="Chaudhuri R.R."/>
            <person name="La Ragione R."/>
            <person name="Hildebrand F."/>
            <person name="Pallen M.J."/>
        </authorList>
    </citation>
    <scope>NUCLEOTIDE SEQUENCE</scope>
    <source>
        <strain evidence="1">6919</strain>
    </source>
</reference>
<evidence type="ECO:0000313" key="2">
    <source>
        <dbReference type="Proteomes" id="UP000823598"/>
    </source>
</evidence>
<dbReference type="InterPro" id="IPR036249">
    <property type="entry name" value="Thioredoxin-like_sf"/>
</dbReference>
<dbReference type="EMBL" id="JADIMC010000068">
    <property type="protein sequence ID" value="MBO8476566.1"/>
    <property type="molecule type" value="Genomic_DNA"/>
</dbReference>
<dbReference type="Proteomes" id="UP000823598">
    <property type="component" value="Unassembled WGS sequence"/>
</dbReference>
<protein>
    <submittedName>
        <fullName evidence="1">TlpA family protein disulfide reductase</fullName>
    </submittedName>
</protein>
<dbReference type="SUPFAM" id="SSF52833">
    <property type="entry name" value="Thioredoxin-like"/>
    <property type="match status" value="1"/>
</dbReference>
<gene>
    <name evidence="1" type="ORF">IAB88_06190</name>
</gene>
<dbReference type="AlphaFoldDB" id="A0A9D9NK92"/>
<dbReference type="CDD" id="cd02966">
    <property type="entry name" value="TlpA_like_family"/>
    <property type="match status" value="1"/>
</dbReference>
<sequence length="269" mass="30961">SGGIYDNPEVQEYLKEENAYAKSKISIYKQIERYRDADADSVKNYSDLYNANRPGERLMNLRKKLCMETNDNIFGALLYISHIHQVTAPELEKRIAEYSPEIQSSYPVKVMKDHLAVLRNTETGATPRNFTLIDKDGNSHSLADYRGRYLMLLNWGMCPGTFWANPRIVPLYEKYHCKGFDILGLTDTDWKKTEYYGSDEYLTEQIDSLAAHKWPTVYKENPANAYIDDELYLPGVPFAILISPEGKVIARGFYNEIEDTLKSTLEQLP</sequence>
<evidence type="ECO:0000313" key="1">
    <source>
        <dbReference type="EMBL" id="MBO8476566.1"/>
    </source>
</evidence>
<organism evidence="1 2">
    <name type="scientific">Candidatus Limisoma faecipullorum</name>
    <dbReference type="NCBI Taxonomy" id="2840854"/>
    <lineage>
        <taxon>Bacteria</taxon>
        <taxon>Pseudomonadati</taxon>
        <taxon>Bacteroidota</taxon>
        <taxon>Bacteroidia</taxon>
        <taxon>Bacteroidales</taxon>
        <taxon>Candidatus Limisoma</taxon>
    </lineage>
</organism>
<reference evidence="1" key="1">
    <citation type="submission" date="2020-10" db="EMBL/GenBank/DDBJ databases">
        <authorList>
            <person name="Gilroy R."/>
        </authorList>
    </citation>
    <scope>NUCLEOTIDE SEQUENCE</scope>
    <source>
        <strain evidence="1">6919</strain>
    </source>
</reference>